<keyword evidence="1" id="KW-0812">Transmembrane</keyword>
<feature type="non-terminal residue" evidence="2">
    <location>
        <position position="89"/>
    </location>
</feature>
<gene>
    <name evidence="2" type="ORF">M8044_000546</name>
</gene>
<proteinExistence type="predicted"/>
<accession>A0ABT5L9P6</accession>
<protein>
    <submittedName>
        <fullName evidence="2">Uncharacterized protein</fullName>
    </submittedName>
</protein>
<keyword evidence="1" id="KW-0472">Membrane</keyword>
<name>A0ABT5L9P6_9MOLU</name>
<evidence type="ECO:0000313" key="3">
    <source>
        <dbReference type="Proteomes" id="UP001221763"/>
    </source>
</evidence>
<keyword evidence="3" id="KW-1185">Reference proteome</keyword>
<organism evidence="2 3">
    <name type="scientific">Columbia Basin potato purple top phytoplasma</name>
    <dbReference type="NCBI Taxonomy" id="307134"/>
    <lineage>
        <taxon>Bacteria</taxon>
        <taxon>Bacillati</taxon>
        <taxon>Mycoplasmatota</taxon>
        <taxon>Mollicutes</taxon>
        <taxon>Acholeplasmatales</taxon>
        <taxon>Acholeplasmataceae</taxon>
        <taxon>Candidatus Phytoplasma</taxon>
        <taxon>16SrVI (Clover proliferation group)</taxon>
    </lineage>
</organism>
<feature type="transmembrane region" description="Helical" evidence="1">
    <location>
        <begin position="43"/>
        <end position="59"/>
    </location>
</feature>
<evidence type="ECO:0000313" key="2">
    <source>
        <dbReference type="EMBL" id="MDC9032323.1"/>
    </source>
</evidence>
<dbReference type="Proteomes" id="UP001221763">
    <property type="component" value="Unassembled WGS sequence"/>
</dbReference>
<keyword evidence="1" id="KW-1133">Transmembrane helix</keyword>
<dbReference type="EMBL" id="JANHJP010000057">
    <property type="protein sequence ID" value="MDC9032323.1"/>
    <property type="molecule type" value="Genomic_DNA"/>
</dbReference>
<sequence length="89" mass="10940">MIKYLFSFSYLKAFGSFFYVLFHHICFTQSSLLFGFNVGWDKNFLIFFNFIKIILVFLWNKLTFFLPFLQLLEFFFDFFLKVCDTFKKI</sequence>
<reference evidence="2 3" key="1">
    <citation type="journal article" date="2023" name="Plant">
        <title>Draft Genome Sequence Resource of CBPPT1, a 'Candidatus Phytoplasma trifolii'-Related Strain Associated with Potato Purple Top Disease in the Columbia Basin, U.S.A.</title>
        <authorList>
            <person name="Wei W."/>
            <person name="Shao J."/>
            <person name="Bottner-Parker K.D."/>
            <person name="Zhao Y."/>
        </authorList>
    </citation>
    <scope>NUCLEOTIDE SEQUENCE [LARGE SCALE GENOMIC DNA]</scope>
    <source>
        <strain evidence="2 3">CBPPT1</strain>
    </source>
</reference>
<evidence type="ECO:0000256" key="1">
    <source>
        <dbReference type="SAM" id="Phobius"/>
    </source>
</evidence>
<comment type="caution">
    <text evidence="2">The sequence shown here is derived from an EMBL/GenBank/DDBJ whole genome shotgun (WGS) entry which is preliminary data.</text>
</comment>
<feature type="transmembrane region" description="Helical" evidence="1">
    <location>
        <begin position="16"/>
        <end position="36"/>
    </location>
</feature>